<keyword evidence="3" id="KW-1185">Reference proteome</keyword>
<name>A0A446C6Q8_9BURK</name>
<evidence type="ECO:0000256" key="1">
    <source>
        <dbReference type="SAM" id="MobiDB-lite"/>
    </source>
</evidence>
<organism evidence="2 3">
    <name type="scientific">Achromobacter agilis</name>
    <dbReference type="NCBI Taxonomy" id="1353888"/>
    <lineage>
        <taxon>Bacteria</taxon>
        <taxon>Pseudomonadati</taxon>
        <taxon>Pseudomonadota</taxon>
        <taxon>Betaproteobacteria</taxon>
        <taxon>Burkholderiales</taxon>
        <taxon>Alcaligenaceae</taxon>
        <taxon>Achromobacter</taxon>
    </lineage>
</organism>
<reference evidence="2 3" key="1">
    <citation type="submission" date="2018-07" db="EMBL/GenBank/DDBJ databases">
        <authorList>
            <person name="Peeters C."/>
        </authorList>
    </citation>
    <scope>NUCLEOTIDE SEQUENCE [LARGE SCALE GENOMIC DNA]</scope>
    <source>
        <strain evidence="2 3">LMG 3411</strain>
    </source>
</reference>
<gene>
    <name evidence="2" type="ORF">AGI3411_01180</name>
</gene>
<dbReference type="EMBL" id="UFQB01000004">
    <property type="protein sequence ID" value="SSW63582.1"/>
    <property type="molecule type" value="Genomic_DNA"/>
</dbReference>
<evidence type="ECO:0000313" key="2">
    <source>
        <dbReference type="EMBL" id="SSW63582.1"/>
    </source>
</evidence>
<feature type="compositionally biased region" description="Low complexity" evidence="1">
    <location>
        <begin position="33"/>
        <end position="47"/>
    </location>
</feature>
<dbReference type="RefSeq" id="WP_165359080.1">
    <property type="nucleotide sequence ID" value="NZ_UFQB01000004.1"/>
</dbReference>
<accession>A0A446C6Q8</accession>
<protein>
    <submittedName>
        <fullName evidence="2">Uncharacterized protein</fullName>
    </submittedName>
</protein>
<dbReference type="Proteomes" id="UP000289184">
    <property type="component" value="Unassembled WGS sequence"/>
</dbReference>
<feature type="region of interest" description="Disordered" evidence="1">
    <location>
        <begin position="25"/>
        <end position="53"/>
    </location>
</feature>
<proteinExistence type="predicted"/>
<evidence type="ECO:0000313" key="3">
    <source>
        <dbReference type="Proteomes" id="UP000289184"/>
    </source>
</evidence>
<dbReference type="AlphaFoldDB" id="A0A446C6Q8"/>
<sequence length="53" mass="5973">MRPHNGWWRTSSAPRRWIDLVQESPRWSDGKAKQAPQQPAVLAAAKPIQAPQA</sequence>